<dbReference type="PANTHER" id="PTHR24328">
    <property type="entry name" value="HOMEOBOX PROTEIN MOX"/>
    <property type="match status" value="1"/>
</dbReference>
<dbReference type="PROSITE" id="PS50071">
    <property type="entry name" value="HOMEOBOX_2"/>
    <property type="match status" value="1"/>
</dbReference>
<dbReference type="SUPFAM" id="SSF46689">
    <property type="entry name" value="Homeodomain-like"/>
    <property type="match status" value="1"/>
</dbReference>
<evidence type="ECO:0000259" key="17">
    <source>
        <dbReference type="PROSITE" id="PS50071"/>
    </source>
</evidence>
<dbReference type="Pfam" id="PF00046">
    <property type="entry name" value="Homeodomain"/>
    <property type="match status" value="1"/>
</dbReference>
<dbReference type="PRINTS" id="PR00024">
    <property type="entry name" value="HOMEOBOX"/>
</dbReference>
<dbReference type="InterPro" id="IPR001356">
    <property type="entry name" value="HD"/>
</dbReference>
<feature type="region of interest" description="Disordered" evidence="16">
    <location>
        <begin position="256"/>
        <end position="281"/>
    </location>
</feature>
<keyword evidence="5" id="KW-0678">Repressor</keyword>
<protein>
    <recommendedName>
        <fullName evidence="12">Homeobox protein MOX-1</fullName>
    </recommendedName>
    <alternativeName>
        <fullName evidence="13">Mesenchyme homeobox 1</fullName>
    </alternativeName>
</protein>
<keyword evidence="11 14" id="KW-0539">Nucleus</keyword>
<evidence type="ECO:0000256" key="6">
    <source>
        <dbReference type="ARBA" id="ARBA00023015"/>
    </source>
</evidence>
<sequence>MKSKACRDGSTSSVYSLSHNQSRTLECGQDWKQMDPTSSSCMRSPQPPAPLWGCLRSTHVDVTTASGLNHYPPAPFSFHQKSDFATYSDFSTSCLVTAPHSFPREERAFVEQHPSFQHSEWHFAATEARRRLNPGLALGSEESEGSSPNLVSAAVDMNEDDEVPVNTTNETEKKSSKRKKENSENQNSSNKAETSSKSRKERTAFTKEQLRELEAEFSHHNYLTRLRRYEIAVNLDLTERQVKVWFQNRRMKWKRVKGGQPVSPHEHDTEDVDSAASPSSD</sequence>
<evidence type="ECO:0000256" key="10">
    <source>
        <dbReference type="ARBA" id="ARBA00023163"/>
    </source>
</evidence>
<evidence type="ECO:0000256" key="9">
    <source>
        <dbReference type="ARBA" id="ARBA00023159"/>
    </source>
</evidence>
<evidence type="ECO:0000256" key="15">
    <source>
        <dbReference type="RuleBase" id="RU000682"/>
    </source>
</evidence>
<evidence type="ECO:0000256" key="12">
    <source>
        <dbReference type="ARBA" id="ARBA00040829"/>
    </source>
</evidence>
<accession>A0A8B9N8E1</accession>
<dbReference type="GO" id="GO:0000978">
    <property type="term" value="F:RNA polymerase II cis-regulatory region sequence-specific DNA binding"/>
    <property type="evidence" value="ECO:0007669"/>
    <property type="project" value="TreeGrafter"/>
</dbReference>
<proteinExistence type="predicted"/>
<keyword evidence="10" id="KW-0804">Transcription</keyword>
<dbReference type="GO" id="GO:0000981">
    <property type="term" value="F:DNA-binding transcription factor activity, RNA polymerase II-specific"/>
    <property type="evidence" value="ECO:0007669"/>
    <property type="project" value="InterPro"/>
</dbReference>
<keyword evidence="7 14" id="KW-0238">DNA-binding</keyword>
<evidence type="ECO:0000256" key="13">
    <source>
        <dbReference type="ARBA" id="ARBA00041851"/>
    </source>
</evidence>
<feature type="region of interest" description="Disordered" evidence="16">
    <location>
        <begin position="1"/>
        <end position="21"/>
    </location>
</feature>
<keyword evidence="19" id="KW-1185">Reference proteome</keyword>
<feature type="compositionally biased region" description="Low complexity" evidence="16">
    <location>
        <begin position="184"/>
        <end position="193"/>
    </location>
</feature>
<dbReference type="SMART" id="SM00389">
    <property type="entry name" value="HOX"/>
    <property type="match status" value="1"/>
</dbReference>
<dbReference type="Proteomes" id="UP000694541">
    <property type="component" value="Unplaced"/>
</dbReference>
<feature type="DNA-binding region" description="Homeobox" evidence="14">
    <location>
        <begin position="198"/>
        <end position="257"/>
    </location>
</feature>
<keyword evidence="4" id="KW-0963">Cytoplasm</keyword>
<comment type="subcellular location">
    <subcellularLocation>
        <location evidence="2">Cytoplasm</location>
    </subcellularLocation>
    <subcellularLocation>
        <location evidence="1 14 15">Nucleus</location>
    </subcellularLocation>
</comment>
<keyword evidence="9" id="KW-0010">Activator</keyword>
<evidence type="ECO:0000313" key="18">
    <source>
        <dbReference type="Ensembl" id="ENSANIP00000019150.1"/>
    </source>
</evidence>
<dbReference type="Ensembl" id="ENSANIT00000019789.1">
    <property type="protein sequence ID" value="ENSANIP00000019150.1"/>
    <property type="gene ID" value="ENSANIG00000013027.1"/>
</dbReference>
<dbReference type="FunFam" id="1.10.10.60:FF:000109">
    <property type="entry name" value="Homeobox protein MOX-2"/>
    <property type="match status" value="1"/>
</dbReference>
<dbReference type="GO" id="GO:0005737">
    <property type="term" value="C:cytoplasm"/>
    <property type="evidence" value="ECO:0007669"/>
    <property type="project" value="UniProtKB-SubCell"/>
</dbReference>
<dbReference type="Gene3D" id="1.10.10.60">
    <property type="entry name" value="Homeodomain-like"/>
    <property type="match status" value="1"/>
</dbReference>
<evidence type="ECO:0000256" key="14">
    <source>
        <dbReference type="PROSITE-ProRule" id="PRU00108"/>
    </source>
</evidence>
<dbReference type="PROSITE" id="PS00027">
    <property type="entry name" value="HOMEOBOX_1"/>
    <property type="match status" value="1"/>
</dbReference>
<evidence type="ECO:0000256" key="8">
    <source>
        <dbReference type="ARBA" id="ARBA00023155"/>
    </source>
</evidence>
<dbReference type="PANTHER" id="PTHR24328:SF8">
    <property type="entry name" value="HOMEOBOX PROTEIN MOX-1"/>
    <property type="match status" value="1"/>
</dbReference>
<dbReference type="InterPro" id="IPR009057">
    <property type="entry name" value="Homeodomain-like_sf"/>
</dbReference>
<evidence type="ECO:0000256" key="2">
    <source>
        <dbReference type="ARBA" id="ARBA00004496"/>
    </source>
</evidence>
<evidence type="ECO:0000313" key="19">
    <source>
        <dbReference type="Proteomes" id="UP000694541"/>
    </source>
</evidence>
<evidence type="ECO:0000256" key="11">
    <source>
        <dbReference type="ARBA" id="ARBA00023242"/>
    </source>
</evidence>
<evidence type="ECO:0000256" key="5">
    <source>
        <dbReference type="ARBA" id="ARBA00022491"/>
    </source>
</evidence>
<dbReference type="GO" id="GO:0045944">
    <property type="term" value="P:positive regulation of transcription by RNA polymerase II"/>
    <property type="evidence" value="ECO:0007669"/>
    <property type="project" value="InterPro"/>
</dbReference>
<evidence type="ECO:0000256" key="1">
    <source>
        <dbReference type="ARBA" id="ARBA00004123"/>
    </source>
</evidence>
<evidence type="ECO:0000256" key="16">
    <source>
        <dbReference type="SAM" id="MobiDB-lite"/>
    </source>
</evidence>
<name>A0A8B9N8E1_9AVES</name>
<feature type="domain" description="Homeobox" evidence="17">
    <location>
        <begin position="196"/>
        <end position="256"/>
    </location>
</feature>
<dbReference type="InterPro" id="IPR020479">
    <property type="entry name" value="HD_metazoa"/>
</dbReference>
<dbReference type="GO" id="GO:0061053">
    <property type="term" value="P:somite development"/>
    <property type="evidence" value="ECO:0007669"/>
    <property type="project" value="TreeGrafter"/>
</dbReference>
<keyword evidence="8 14" id="KW-0371">Homeobox</keyword>
<organism evidence="18 19">
    <name type="scientific">Accipiter nisus</name>
    <name type="common">Eurasian sparrowhawk</name>
    <dbReference type="NCBI Taxonomy" id="211598"/>
    <lineage>
        <taxon>Eukaryota</taxon>
        <taxon>Metazoa</taxon>
        <taxon>Chordata</taxon>
        <taxon>Craniata</taxon>
        <taxon>Vertebrata</taxon>
        <taxon>Euteleostomi</taxon>
        <taxon>Archelosauria</taxon>
        <taxon>Archosauria</taxon>
        <taxon>Dinosauria</taxon>
        <taxon>Saurischia</taxon>
        <taxon>Theropoda</taxon>
        <taxon>Coelurosauria</taxon>
        <taxon>Aves</taxon>
        <taxon>Neognathae</taxon>
        <taxon>Neoaves</taxon>
        <taxon>Telluraves</taxon>
        <taxon>Accipitrimorphae</taxon>
        <taxon>Accipitriformes</taxon>
        <taxon>Accipitridae</taxon>
        <taxon>Accipitrinae</taxon>
        <taxon>Accipiter</taxon>
    </lineage>
</organism>
<reference evidence="18" key="1">
    <citation type="submission" date="2025-08" db="UniProtKB">
        <authorList>
            <consortium name="Ensembl"/>
        </authorList>
    </citation>
    <scope>IDENTIFICATION</scope>
</reference>
<dbReference type="InterPro" id="IPR042634">
    <property type="entry name" value="MOX-1/MOX-2"/>
</dbReference>
<evidence type="ECO:0000256" key="4">
    <source>
        <dbReference type="ARBA" id="ARBA00022490"/>
    </source>
</evidence>
<keyword evidence="6" id="KW-0805">Transcription regulation</keyword>
<feature type="compositionally biased region" description="Basic and acidic residues" evidence="16">
    <location>
        <begin position="194"/>
        <end position="206"/>
    </location>
</feature>
<evidence type="ECO:0000256" key="3">
    <source>
        <dbReference type="ARBA" id="ARBA00022473"/>
    </source>
</evidence>
<keyword evidence="3" id="KW-0217">Developmental protein</keyword>
<dbReference type="InterPro" id="IPR017970">
    <property type="entry name" value="Homeobox_CS"/>
</dbReference>
<feature type="region of interest" description="Disordered" evidence="16">
    <location>
        <begin position="156"/>
        <end position="206"/>
    </location>
</feature>
<dbReference type="GO" id="GO:0005634">
    <property type="term" value="C:nucleus"/>
    <property type="evidence" value="ECO:0007669"/>
    <property type="project" value="UniProtKB-SubCell"/>
</dbReference>
<reference evidence="18" key="2">
    <citation type="submission" date="2025-09" db="UniProtKB">
        <authorList>
            <consortium name="Ensembl"/>
        </authorList>
    </citation>
    <scope>IDENTIFICATION</scope>
</reference>
<dbReference type="AlphaFoldDB" id="A0A8B9N8E1"/>
<evidence type="ECO:0000256" key="7">
    <source>
        <dbReference type="ARBA" id="ARBA00023125"/>
    </source>
</evidence>
<feature type="compositionally biased region" description="Polar residues" evidence="16">
    <location>
        <begin position="9"/>
        <end position="21"/>
    </location>
</feature>
<dbReference type="CDD" id="cd00086">
    <property type="entry name" value="homeodomain"/>
    <property type="match status" value="1"/>
</dbReference>